<dbReference type="SMART" id="SM00066">
    <property type="entry name" value="GAL4"/>
    <property type="match status" value="1"/>
</dbReference>
<evidence type="ECO:0000256" key="8">
    <source>
        <dbReference type="ARBA" id="ARBA00023163"/>
    </source>
</evidence>
<feature type="compositionally biased region" description="Polar residues" evidence="10">
    <location>
        <begin position="266"/>
        <end position="289"/>
    </location>
</feature>
<evidence type="ECO:0000256" key="9">
    <source>
        <dbReference type="ARBA" id="ARBA00023242"/>
    </source>
</evidence>
<proteinExistence type="inferred from homology"/>
<evidence type="ECO:0000256" key="2">
    <source>
        <dbReference type="ARBA" id="ARBA00010855"/>
    </source>
</evidence>
<dbReference type="GO" id="GO:0008270">
    <property type="term" value="F:zinc ion binding"/>
    <property type="evidence" value="ECO:0007669"/>
    <property type="project" value="InterPro"/>
</dbReference>
<organism evidence="12">
    <name type="scientific">Absidia glauca</name>
    <name type="common">Pin mould</name>
    <dbReference type="NCBI Taxonomy" id="4829"/>
    <lineage>
        <taxon>Eukaryota</taxon>
        <taxon>Fungi</taxon>
        <taxon>Fungi incertae sedis</taxon>
        <taxon>Mucoromycota</taxon>
        <taxon>Mucoromycotina</taxon>
        <taxon>Mucoromycetes</taxon>
        <taxon>Mucorales</taxon>
        <taxon>Cunninghamellaceae</taxon>
        <taxon>Absidia</taxon>
    </lineage>
</organism>
<dbReference type="OMA" id="INSHTRD"/>
<dbReference type="OrthoDB" id="2538135at2759"/>
<evidence type="ECO:0000256" key="4">
    <source>
        <dbReference type="ARBA" id="ARBA00022723"/>
    </source>
</evidence>
<dbReference type="Proteomes" id="UP000078561">
    <property type="component" value="Unassembled WGS sequence"/>
</dbReference>
<evidence type="ECO:0000256" key="7">
    <source>
        <dbReference type="ARBA" id="ARBA00023125"/>
    </source>
</evidence>
<feature type="compositionally biased region" description="Low complexity" evidence="10">
    <location>
        <begin position="248"/>
        <end position="257"/>
    </location>
</feature>
<keyword evidence="8" id="KW-0804">Transcription</keyword>
<dbReference type="GO" id="GO:0009267">
    <property type="term" value="P:cellular response to starvation"/>
    <property type="evidence" value="ECO:0007669"/>
    <property type="project" value="TreeGrafter"/>
</dbReference>
<keyword evidence="9" id="KW-0539">Nucleus</keyword>
<evidence type="ECO:0000256" key="3">
    <source>
        <dbReference type="ARBA" id="ARBA00022432"/>
    </source>
</evidence>
<protein>
    <recommendedName>
        <fullName evidence="11">Zn(2)-C6 fungal-type domain-containing protein</fullName>
    </recommendedName>
</protein>
<dbReference type="InterPro" id="IPR001138">
    <property type="entry name" value="Zn2Cys6_DnaBD"/>
</dbReference>
<feature type="domain" description="Zn(2)-C6 fungal-type" evidence="11">
    <location>
        <begin position="39"/>
        <end position="70"/>
    </location>
</feature>
<keyword evidence="7" id="KW-0238">DNA-binding</keyword>
<evidence type="ECO:0000256" key="5">
    <source>
        <dbReference type="ARBA" id="ARBA00022833"/>
    </source>
</evidence>
<keyword evidence="6" id="KW-0805">Transcription regulation</keyword>
<dbReference type="InParanoid" id="A0A168L8T1"/>
<feature type="region of interest" description="Disordered" evidence="10">
    <location>
        <begin position="1"/>
        <end position="35"/>
    </location>
</feature>
<dbReference type="Pfam" id="PF00172">
    <property type="entry name" value="Zn_clus"/>
    <property type="match status" value="1"/>
</dbReference>
<dbReference type="STRING" id="4829.A0A168L8T1"/>
<dbReference type="PROSITE" id="PS50048">
    <property type="entry name" value="ZN2_CY6_FUNGAL_2"/>
    <property type="match status" value="1"/>
</dbReference>
<evidence type="ECO:0000313" key="13">
    <source>
        <dbReference type="Proteomes" id="UP000078561"/>
    </source>
</evidence>
<dbReference type="SUPFAM" id="SSF57701">
    <property type="entry name" value="Zn2/Cys6 DNA-binding domain"/>
    <property type="match status" value="1"/>
</dbReference>
<feature type="compositionally biased region" description="Pro residues" evidence="10">
    <location>
        <begin position="102"/>
        <end position="111"/>
    </location>
</feature>
<dbReference type="PANTHER" id="PTHR47659:SF1">
    <property type="entry name" value="TRANSCRIPTION ACTIVATOR OF GLUCONEOGENESIS ERT1"/>
    <property type="match status" value="1"/>
</dbReference>
<gene>
    <name evidence="12" type="primary">ABSGL_01692.1 scaffold 2091</name>
</gene>
<feature type="region of interest" description="Disordered" evidence="10">
    <location>
        <begin position="212"/>
        <end position="289"/>
    </location>
</feature>
<sequence length="516" mass="56514">MSTSSPGSSSSTTTTTTTTSSISSAARKTASRKKKAARACVHCQKAHLTCDDARPCQRCTKRGLASTCTDGARKKAKYLQDAEESDTQPRFNALPPVSTTTTPPPPLPPLQHPSLSTATPQHTAALHSLTALTPDTTMNSFGHTDNIDTSQLLDLNNYNYGFGSTATNLEYSILSSMLGSPMKQLLDSTSTTPTTPNALSNLWQAAGLAGGIQTPENQQNSQSPFNNLSMNNINSHTRDTRPSTQHHSSNSPSSSPSGMDTVLYSPDQNPMGSPYNNPTTPTASQQPNSNTVRISSLSAYGEGAVVAKVDSPNTVLAQVKRRNQLVTPEMVYARATKPFSYADGYHYLINYVQQKMTRQDLMRISRALALFRPSVLASMMNLTEDDLIFTEKCLQRTLLEYEKLISYSGTPTVVWRRTGEITLVGKEFSLLTQWSRDALLSKKTYIYELMSNPSAIEYWEKYSSHAFDNTDSAVYSSCILLSPTKRVVPCTFCFTIKRDIFDLPSVIVGNFLPILS</sequence>
<feature type="compositionally biased region" description="Low complexity" evidence="10">
    <location>
        <begin position="1"/>
        <end position="28"/>
    </location>
</feature>
<feature type="compositionally biased region" description="Polar residues" evidence="10">
    <location>
        <begin position="214"/>
        <end position="235"/>
    </location>
</feature>
<evidence type="ECO:0000313" key="12">
    <source>
        <dbReference type="EMBL" id="SAL96296.1"/>
    </source>
</evidence>
<dbReference type="GO" id="GO:0005634">
    <property type="term" value="C:nucleus"/>
    <property type="evidence" value="ECO:0007669"/>
    <property type="project" value="UniProtKB-SubCell"/>
</dbReference>
<keyword evidence="3" id="KW-0312">Gluconeogenesis</keyword>
<dbReference type="InterPro" id="IPR036864">
    <property type="entry name" value="Zn2-C6_fun-type_DNA-bd_sf"/>
</dbReference>
<name>A0A168L8T1_ABSGL</name>
<dbReference type="AlphaFoldDB" id="A0A168L8T1"/>
<feature type="region of interest" description="Disordered" evidence="10">
    <location>
        <begin position="79"/>
        <end position="122"/>
    </location>
</feature>
<evidence type="ECO:0000256" key="10">
    <source>
        <dbReference type="SAM" id="MobiDB-lite"/>
    </source>
</evidence>
<dbReference type="Pfam" id="PF24990">
    <property type="entry name" value="PAS_13"/>
    <property type="match status" value="2"/>
</dbReference>
<comment type="subcellular location">
    <subcellularLocation>
        <location evidence="1">Nucleus</location>
    </subcellularLocation>
</comment>
<reference evidence="12" key="1">
    <citation type="submission" date="2016-04" db="EMBL/GenBank/DDBJ databases">
        <authorList>
            <person name="Evans L.H."/>
            <person name="Alamgir A."/>
            <person name="Owens N."/>
            <person name="Weber N.D."/>
            <person name="Virtaneva K."/>
            <person name="Barbian K."/>
            <person name="Babar A."/>
            <person name="Rosenke K."/>
        </authorList>
    </citation>
    <scope>NUCLEOTIDE SEQUENCE [LARGE SCALE GENOMIC DNA]</scope>
    <source>
        <strain evidence="12">CBS 101.48</strain>
    </source>
</reference>
<dbReference type="GO" id="GO:0000977">
    <property type="term" value="F:RNA polymerase II transcription regulatory region sequence-specific DNA binding"/>
    <property type="evidence" value="ECO:0007669"/>
    <property type="project" value="TreeGrafter"/>
</dbReference>
<dbReference type="GO" id="GO:0000981">
    <property type="term" value="F:DNA-binding transcription factor activity, RNA polymerase II-specific"/>
    <property type="evidence" value="ECO:0007669"/>
    <property type="project" value="InterPro"/>
</dbReference>
<evidence type="ECO:0000259" key="11">
    <source>
        <dbReference type="PROSITE" id="PS50048"/>
    </source>
</evidence>
<keyword evidence="4" id="KW-0479">Metal-binding</keyword>
<evidence type="ECO:0000256" key="1">
    <source>
        <dbReference type="ARBA" id="ARBA00004123"/>
    </source>
</evidence>
<dbReference type="InterPro" id="IPR056751">
    <property type="entry name" value="PAS_13"/>
</dbReference>
<dbReference type="Gene3D" id="4.10.240.10">
    <property type="entry name" value="Zn(2)-C6 fungal-type DNA-binding domain"/>
    <property type="match status" value="1"/>
</dbReference>
<dbReference type="InterPro" id="IPR050335">
    <property type="entry name" value="ERT1_acuK_gluconeogen_tf"/>
</dbReference>
<keyword evidence="13" id="KW-1185">Reference proteome</keyword>
<dbReference type="CDD" id="cd00067">
    <property type="entry name" value="GAL4"/>
    <property type="match status" value="1"/>
</dbReference>
<comment type="similarity">
    <text evidence="2">Belongs to the ERT1/acuK family.</text>
</comment>
<accession>A0A168L8T1</accession>
<dbReference type="GO" id="GO:0006094">
    <property type="term" value="P:gluconeogenesis"/>
    <property type="evidence" value="ECO:0007669"/>
    <property type="project" value="UniProtKB-KW"/>
</dbReference>
<dbReference type="EMBL" id="LT550921">
    <property type="protein sequence ID" value="SAL96296.1"/>
    <property type="molecule type" value="Genomic_DNA"/>
</dbReference>
<keyword evidence="5" id="KW-0862">Zinc</keyword>
<evidence type="ECO:0000256" key="6">
    <source>
        <dbReference type="ARBA" id="ARBA00023015"/>
    </source>
</evidence>
<dbReference type="PANTHER" id="PTHR47659">
    <property type="entry name" value="ZN(II)2CYS6 TRANSCRIPTION FACTOR (EUROFUNG)-RELATED"/>
    <property type="match status" value="1"/>
</dbReference>